<accession>A0ABQ2BRN6</accession>
<gene>
    <name evidence="2" type="ORF">GCM10008018_15000</name>
</gene>
<evidence type="ECO:0000313" key="2">
    <source>
        <dbReference type="EMBL" id="GGI46013.1"/>
    </source>
</evidence>
<feature type="chain" id="PRO_5045747347" evidence="1">
    <location>
        <begin position="22"/>
        <end position="544"/>
    </location>
</feature>
<evidence type="ECO:0000313" key="3">
    <source>
        <dbReference type="Proteomes" id="UP000615455"/>
    </source>
</evidence>
<name>A0ABQ2BRN6_9BACL</name>
<dbReference type="EMBL" id="BMHE01000005">
    <property type="protein sequence ID" value="GGI46013.1"/>
    <property type="molecule type" value="Genomic_DNA"/>
</dbReference>
<dbReference type="Proteomes" id="UP000615455">
    <property type="component" value="Unassembled WGS sequence"/>
</dbReference>
<evidence type="ECO:0000256" key="1">
    <source>
        <dbReference type="SAM" id="SignalP"/>
    </source>
</evidence>
<dbReference type="RefSeq" id="WP_189009848.1">
    <property type="nucleotide sequence ID" value="NZ_BMHE01000005.1"/>
</dbReference>
<sequence length="544" mass="61086">MLKKKILTFSLATIISVSSVASFSTTRVSAVGPDDFAGIVVDVGQKFIIPLLHQLANRDQANGGSDVEFKYFLPAEFKEGKFSISAFNYFNPKGTDTIYTVKAYPKNDPKNPSVYNLKSGDELELNTGFDTSEYILEFYKAGETTPFGNYYLSKEFKNKNYGIALAQNNNIYYLQKETGTVYNDDLIEFYSGGKYDQYKPYLVSKRGEFIDNILRLYPDVRNQLYRQSKSISKGNMSLPQFTQNLDVSNLLKNWQDNESLDGYLKNIEAIRITEENSAYNESNIPTRIIYANADVTIGKTDAYYVDTSAIGVKPNGYLKYRLPVLKEGLYKINGDIEGVGKLIYGYKDRATGHFHELNITESFTKGSDIYVWLKAGVNELKLINNKESDIKFKNITVDYLSGRKDYITSANNSVNITDLSNFKGSGTYPPVFKNNYLLFYRGSNAQFNINAPSKGKYLITIEASIENWGETYEMSLSNLTNNTSTTENIYLIADATPDLFGGGSYSPVTVGTKTIDLEQGNNTISFKNIIGIVNVKSIRLLKIS</sequence>
<reference evidence="3" key="1">
    <citation type="journal article" date="2019" name="Int. J. Syst. Evol. Microbiol.">
        <title>The Global Catalogue of Microorganisms (GCM) 10K type strain sequencing project: providing services to taxonomists for standard genome sequencing and annotation.</title>
        <authorList>
            <consortium name="The Broad Institute Genomics Platform"/>
            <consortium name="The Broad Institute Genome Sequencing Center for Infectious Disease"/>
            <person name="Wu L."/>
            <person name="Ma J."/>
        </authorList>
    </citation>
    <scope>NUCLEOTIDE SEQUENCE [LARGE SCALE GENOMIC DNA]</scope>
    <source>
        <strain evidence="3">CGMCC 1.15043</strain>
    </source>
</reference>
<feature type="signal peptide" evidence="1">
    <location>
        <begin position="1"/>
        <end position="21"/>
    </location>
</feature>
<keyword evidence="1" id="KW-0732">Signal</keyword>
<protein>
    <submittedName>
        <fullName evidence="2">Uncharacterized protein</fullName>
    </submittedName>
</protein>
<proteinExistence type="predicted"/>
<comment type="caution">
    <text evidence="2">The sequence shown here is derived from an EMBL/GenBank/DDBJ whole genome shotgun (WGS) entry which is preliminary data.</text>
</comment>
<keyword evidence="3" id="KW-1185">Reference proteome</keyword>
<dbReference type="Gene3D" id="2.60.120.260">
    <property type="entry name" value="Galactose-binding domain-like"/>
    <property type="match status" value="1"/>
</dbReference>
<organism evidence="2 3">
    <name type="scientific">Paenibacillus marchantiophytorum</name>
    <dbReference type="NCBI Taxonomy" id="1619310"/>
    <lineage>
        <taxon>Bacteria</taxon>
        <taxon>Bacillati</taxon>
        <taxon>Bacillota</taxon>
        <taxon>Bacilli</taxon>
        <taxon>Bacillales</taxon>
        <taxon>Paenibacillaceae</taxon>
        <taxon>Paenibacillus</taxon>
    </lineage>
</organism>